<evidence type="ECO:0000259" key="8">
    <source>
        <dbReference type="PROSITE" id="PS50011"/>
    </source>
</evidence>
<proteinExistence type="predicted"/>
<keyword evidence="4" id="KW-0418">Kinase</keyword>
<protein>
    <recommendedName>
        <fullName evidence="8">Protein kinase domain-containing protein</fullName>
    </recommendedName>
</protein>
<dbReference type="InterPro" id="IPR000719">
    <property type="entry name" value="Prot_kinase_dom"/>
</dbReference>
<name>A0AAE0DHZ0_9LECA</name>
<organism evidence="9 10">
    <name type="scientific">Lepraria neglecta</name>
    <dbReference type="NCBI Taxonomy" id="209136"/>
    <lineage>
        <taxon>Eukaryota</taxon>
        <taxon>Fungi</taxon>
        <taxon>Dikarya</taxon>
        <taxon>Ascomycota</taxon>
        <taxon>Pezizomycotina</taxon>
        <taxon>Lecanoromycetes</taxon>
        <taxon>OSLEUM clade</taxon>
        <taxon>Lecanoromycetidae</taxon>
        <taxon>Lecanorales</taxon>
        <taxon>Lecanorineae</taxon>
        <taxon>Stereocaulaceae</taxon>
        <taxon>Lepraria</taxon>
    </lineage>
</organism>
<dbReference type="PROSITE" id="PS50011">
    <property type="entry name" value="PROTEIN_KINASE_DOM"/>
    <property type="match status" value="1"/>
</dbReference>
<dbReference type="Proteomes" id="UP001276659">
    <property type="component" value="Unassembled WGS sequence"/>
</dbReference>
<evidence type="ECO:0000256" key="5">
    <source>
        <dbReference type="ARBA" id="ARBA00022840"/>
    </source>
</evidence>
<dbReference type="CDD" id="cd00180">
    <property type="entry name" value="PKc"/>
    <property type="match status" value="1"/>
</dbReference>
<evidence type="ECO:0000313" key="9">
    <source>
        <dbReference type="EMBL" id="KAK3169975.1"/>
    </source>
</evidence>
<accession>A0AAE0DHZ0</accession>
<reference evidence="9" key="1">
    <citation type="submission" date="2022-11" db="EMBL/GenBank/DDBJ databases">
        <title>Chromosomal genome sequence assembly and mating type (MAT) locus characterization of the leprose asexual lichenized fungus Lepraria neglecta (Nyl.) Erichsen.</title>
        <authorList>
            <person name="Allen J.L."/>
            <person name="Pfeffer B."/>
        </authorList>
    </citation>
    <scope>NUCLEOTIDE SEQUENCE</scope>
    <source>
        <strain evidence="9">Allen 5258</strain>
    </source>
</reference>
<evidence type="ECO:0000256" key="6">
    <source>
        <dbReference type="SAM" id="Coils"/>
    </source>
</evidence>
<dbReference type="Gene3D" id="1.10.510.10">
    <property type="entry name" value="Transferase(Phosphotransferase) domain 1"/>
    <property type="match status" value="1"/>
</dbReference>
<dbReference type="PANTHER" id="PTHR24345:SF91">
    <property type="entry name" value="SERINE_THREONINE-PROTEIN KINASE PLK4"/>
    <property type="match status" value="1"/>
</dbReference>
<feature type="domain" description="Protein kinase" evidence="8">
    <location>
        <begin position="83"/>
        <end position="346"/>
    </location>
</feature>
<feature type="region of interest" description="Disordered" evidence="7">
    <location>
        <begin position="360"/>
        <end position="407"/>
    </location>
</feature>
<evidence type="ECO:0000313" key="10">
    <source>
        <dbReference type="Proteomes" id="UP001276659"/>
    </source>
</evidence>
<dbReference type="EMBL" id="JASNWA010000009">
    <property type="protein sequence ID" value="KAK3169975.1"/>
    <property type="molecule type" value="Genomic_DNA"/>
</dbReference>
<evidence type="ECO:0000256" key="7">
    <source>
        <dbReference type="SAM" id="MobiDB-lite"/>
    </source>
</evidence>
<evidence type="ECO:0000256" key="3">
    <source>
        <dbReference type="ARBA" id="ARBA00022741"/>
    </source>
</evidence>
<dbReference type="GO" id="GO:0005634">
    <property type="term" value="C:nucleus"/>
    <property type="evidence" value="ECO:0007669"/>
    <property type="project" value="TreeGrafter"/>
</dbReference>
<keyword evidence="2" id="KW-0808">Transferase</keyword>
<dbReference type="InterPro" id="IPR011009">
    <property type="entry name" value="Kinase-like_dom_sf"/>
</dbReference>
<keyword evidence="1" id="KW-0723">Serine/threonine-protein kinase</keyword>
<gene>
    <name evidence="9" type="ORF">OEA41_009360</name>
</gene>
<sequence length="521" mass="57571">MLPLDVGQNKFCRSREYSYTTCCSDSRQSDLCARTIFSTFRFKRHQVITQTPALPACRSQVPNHPGRPLTIFNKAKPGSLKGFKGLPELGHGNFGFVCEWVCPKSGQKFAVKILSYRDPSEEGAAGKNKYMDREAIVSPQVAEHENLLPILDVFEYPDGFAIVMPLFERGSLMSVMKKRGHFSREKVKIIVHQILKALECLHAQSIIHRDAKLGNIIMDTLDPLRIRLADFGCASLFKISADSSVGTHAYSAPEVYAAKHDGAYDAKVDVYSTGMVLLVLLGIKLPSDTPRTQESWNATVGKSIASRLAKSNDSDLRKAFGTARRMGAFDAKDRPTLSECFHLPWLADHAQPQRSLEMPGVTNTAAKGNGVLPSPPQIRAESSEESTFVLRPPKRKRDMEDDSNEPLVKKAARRAEQMALQATVPLIALAPAPTPARARVPDILYQVRKDLTTTYGDLAGANAKVNALKSQFKTLQERVDEALKARDEAIDAKLASEGEYQVLEGSFYFTIAYTDPVDTLV</sequence>
<dbReference type="AlphaFoldDB" id="A0AAE0DHZ0"/>
<keyword evidence="5" id="KW-0067">ATP-binding</keyword>
<keyword evidence="6" id="KW-0175">Coiled coil</keyword>
<dbReference type="PANTHER" id="PTHR24345">
    <property type="entry name" value="SERINE/THREONINE-PROTEIN KINASE PLK"/>
    <property type="match status" value="1"/>
</dbReference>
<dbReference type="GO" id="GO:0005524">
    <property type="term" value="F:ATP binding"/>
    <property type="evidence" value="ECO:0007669"/>
    <property type="project" value="UniProtKB-KW"/>
</dbReference>
<feature type="coiled-coil region" evidence="6">
    <location>
        <begin position="458"/>
        <end position="492"/>
    </location>
</feature>
<dbReference type="GO" id="GO:0004674">
    <property type="term" value="F:protein serine/threonine kinase activity"/>
    <property type="evidence" value="ECO:0007669"/>
    <property type="project" value="UniProtKB-KW"/>
</dbReference>
<keyword evidence="3" id="KW-0547">Nucleotide-binding</keyword>
<keyword evidence="10" id="KW-1185">Reference proteome</keyword>
<evidence type="ECO:0000256" key="2">
    <source>
        <dbReference type="ARBA" id="ARBA00022679"/>
    </source>
</evidence>
<comment type="caution">
    <text evidence="9">The sequence shown here is derived from an EMBL/GenBank/DDBJ whole genome shotgun (WGS) entry which is preliminary data.</text>
</comment>
<dbReference type="SUPFAM" id="SSF56112">
    <property type="entry name" value="Protein kinase-like (PK-like)"/>
    <property type="match status" value="1"/>
</dbReference>
<evidence type="ECO:0000256" key="1">
    <source>
        <dbReference type="ARBA" id="ARBA00022527"/>
    </source>
</evidence>
<dbReference type="Pfam" id="PF00069">
    <property type="entry name" value="Pkinase"/>
    <property type="match status" value="1"/>
</dbReference>
<evidence type="ECO:0000256" key="4">
    <source>
        <dbReference type="ARBA" id="ARBA00022777"/>
    </source>
</evidence>